<dbReference type="EMBL" id="QGKV02002055">
    <property type="protein sequence ID" value="KAF3493266.1"/>
    <property type="molecule type" value="Genomic_DNA"/>
</dbReference>
<reference evidence="1 2" key="1">
    <citation type="journal article" date="2020" name="BMC Genomics">
        <title>Intraspecific diversification of the crop wild relative Brassica cretica Lam. using demographic model selection.</title>
        <authorList>
            <person name="Kioukis A."/>
            <person name="Michalopoulou V.A."/>
            <person name="Briers L."/>
            <person name="Pirintsos S."/>
            <person name="Studholme D.J."/>
            <person name="Pavlidis P."/>
            <person name="Sarris P.F."/>
        </authorList>
    </citation>
    <scope>NUCLEOTIDE SEQUENCE [LARGE SCALE GENOMIC DNA]</scope>
    <source>
        <strain evidence="2">cv. PFS-1207/04</strain>
    </source>
</reference>
<evidence type="ECO:0000313" key="2">
    <source>
        <dbReference type="Proteomes" id="UP000266723"/>
    </source>
</evidence>
<accession>A0ABQ7A6G0</accession>
<dbReference type="Proteomes" id="UP000266723">
    <property type="component" value="Unassembled WGS sequence"/>
</dbReference>
<proteinExistence type="predicted"/>
<organism evidence="1 2">
    <name type="scientific">Brassica cretica</name>
    <name type="common">Mustard</name>
    <dbReference type="NCBI Taxonomy" id="69181"/>
    <lineage>
        <taxon>Eukaryota</taxon>
        <taxon>Viridiplantae</taxon>
        <taxon>Streptophyta</taxon>
        <taxon>Embryophyta</taxon>
        <taxon>Tracheophyta</taxon>
        <taxon>Spermatophyta</taxon>
        <taxon>Magnoliopsida</taxon>
        <taxon>eudicotyledons</taxon>
        <taxon>Gunneridae</taxon>
        <taxon>Pentapetalae</taxon>
        <taxon>rosids</taxon>
        <taxon>malvids</taxon>
        <taxon>Brassicales</taxon>
        <taxon>Brassicaceae</taxon>
        <taxon>Brassiceae</taxon>
        <taxon>Brassica</taxon>
    </lineage>
</organism>
<sequence length="158" mass="17470">MSNGDRKKGGSHIAPKAMVKCLVYSTKKDGFFLLGHRRSNWESSGAARLLVRHGCTYASSSEEVFRLFPRWRGSSFAVNANANTAALEEMLTTFKKKPEELEKLIGSLAKQNETQTARTKAVIPRGATKLRGRRLDFATSLDRPGGMCEAKFALSIFV</sequence>
<gene>
    <name evidence="1" type="ORF">DY000_02053195</name>
</gene>
<comment type="caution">
    <text evidence="1">The sequence shown here is derived from an EMBL/GenBank/DDBJ whole genome shotgun (WGS) entry which is preliminary data.</text>
</comment>
<protein>
    <submittedName>
        <fullName evidence="1">Uncharacterized protein</fullName>
    </submittedName>
</protein>
<evidence type="ECO:0000313" key="1">
    <source>
        <dbReference type="EMBL" id="KAF3493266.1"/>
    </source>
</evidence>
<keyword evidence="2" id="KW-1185">Reference proteome</keyword>
<name>A0ABQ7A6G0_BRACR</name>